<accession>L0DQC5</accession>
<evidence type="ECO:0000256" key="1">
    <source>
        <dbReference type="ARBA" id="ARBA00005564"/>
    </source>
</evidence>
<keyword evidence="5" id="KW-1185">Reference proteome</keyword>
<dbReference type="GO" id="GO:0006006">
    <property type="term" value="P:glucose metabolic process"/>
    <property type="evidence" value="ECO:0007669"/>
    <property type="project" value="UniProtKB-KW"/>
</dbReference>
<evidence type="ECO:0000256" key="2">
    <source>
        <dbReference type="ARBA" id="ARBA00022526"/>
    </source>
</evidence>
<dbReference type="FunFam" id="2.130.10.10:FF:000306">
    <property type="entry name" value="3-carboxymuconate cyclase"/>
    <property type="match status" value="1"/>
</dbReference>
<dbReference type="RefSeq" id="WP_015250170.1">
    <property type="nucleotide sequence ID" value="NC_019892.1"/>
</dbReference>
<name>L0DQC5_SINAD</name>
<dbReference type="PANTHER" id="PTHR30344">
    <property type="entry name" value="6-PHOSPHOGLUCONOLACTONASE-RELATED"/>
    <property type="match status" value="1"/>
</dbReference>
<organism evidence="4 5">
    <name type="scientific">Singulisphaera acidiphila (strain ATCC BAA-1392 / DSM 18658 / VKM B-2454 / MOB10)</name>
    <dbReference type="NCBI Taxonomy" id="886293"/>
    <lineage>
        <taxon>Bacteria</taxon>
        <taxon>Pseudomonadati</taxon>
        <taxon>Planctomycetota</taxon>
        <taxon>Planctomycetia</taxon>
        <taxon>Isosphaerales</taxon>
        <taxon>Isosphaeraceae</taxon>
        <taxon>Singulisphaera</taxon>
    </lineage>
</organism>
<dbReference type="GO" id="GO:0017057">
    <property type="term" value="F:6-phosphogluconolactonase activity"/>
    <property type="evidence" value="ECO:0007669"/>
    <property type="project" value="TreeGrafter"/>
</dbReference>
<dbReference type="Proteomes" id="UP000010798">
    <property type="component" value="Chromosome"/>
</dbReference>
<keyword evidence="3" id="KW-0732">Signal</keyword>
<dbReference type="Gene3D" id="2.130.10.10">
    <property type="entry name" value="YVTN repeat-like/Quinoprotein amine dehydrogenase"/>
    <property type="match status" value="1"/>
</dbReference>
<dbReference type="Pfam" id="PF10282">
    <property type="entry name" value="Lactonase"/>
    <property type="match status" value="1"/>
</dbReference>
<keyword evidence="2" id="KW-0313">Glucose metabolism</keyword>
<sequence>MWQIGLLLGCLTVALAETQAASAVDPATLSKVRVYVGTYTDGKGQGIVLLDLDPKSGTLTSRGLAAEALSPSFLAIDPARQHLYSVNEVAESGGRKSGGVSAFAINPKDGSLKHLNTESSEGAGPCHLVVDRAGKNVLVANYGGGTVASLPILADGRLGAATATIEHTGTVADPKRQGKPHAHSINVDAANRFAIAADLGLDKLFVYKFDPAKGSLTPNDPPFTATARRSGPRHFAFHPNGHHAYVINEINCTVTALDYDAEHGVLKEIQTLPTLPDGVEVKPSDSTAEVQVHPSGKFLYGSNRGNDSIAIFAIDAATGRLTPVGHQPTGGKIPRNFAIDPTGRFLLAANQESGTIVVFRIDPATGKLESTGQSIEVKSPVCLKFIPIAK</sequence>
<dbReference type="InterPro" id="IPR019405">
    <property type="entry name" value="Lactonase_7-beta_prop"/>
</dbReference>
<dbReference type="KEGG" id="saci:Sinac_7043"/>
<gene>
    <name evidence="4" type="ordered locus">Sinac_7043</name>
</gene>
<dbReference type="InterPro" id="IPR011048">
    <property type="entry name" value="Haem_d1_sf"/>
</dbReference>
<evidence type="ECO:0000256" key="3">
    <source>
        <dbReference type="SAM" id="SignalP"/>
    </source>
</evidence>
<dbReference type="HOGENOM" id="CLU_038716_5_1_0"/>
<feature type="signal peptide" evidence="3">
    <location>
        <begin position="1"/>
        <end position="23"/>
    </location>
</feature>
<dbReference type="PANTHER" id="PTHR30344:SF1">
    <property type="entry name" value="6-PHOSPHOGLUCONOLACTONASE"/>
    <property type="match status" value="1"/>
</dbReference>
<dbReference type="InterPro" id="IPR050282">
    <property type="entry name" value="Cycloisomerase_2"/>
</dbReference>
<feature type="chain" id="PRO_5003940489" evidence="3">
    <location>
        <begin position="24"/>
        <end position="390"/>
    </location>
</feature>
<dbReference type="OrthoDB" id="9790815at2"/>
<protein>
    <submittedName>
        <fullName evidence="4">3-carboxymuconate cyclase</fullName>
    </submittedName>
</protein>
<dbReference type="InterPro" id="IPR015943">
    <property type="entry name" value="WD40/YVTN_repeat-like_dom_sf"/>
</dbReference>
<evidence type="ECO:0000313" key="4">
    <source>
        <dbReference type="EMBL" id="AGA31098.1"/>
    </source>
</evidence>
<dbReference type="GO" id="GO:0005829">
    <property type="term" value="C:cytosol"/>
    <property type="evidence" value="ECO:0007669"/>
    <property type="project" value="TreeGrafter"/>
</dbReference>
<dbReference type="STRING" id="886293.Sinac_7043"/>
<dbReference type="eggNOG" id="COG2706">
    <property type="taxonomic scope" value="Bacteria"/>
</dbReference>
<reference evidence="4 5" key="1">
    <citation type="submission" date="2012-02" db="EMBL/GenBank/DDBJ databases">
        <title>Complete sequence of chromosome of Singulisphaera acidiphila DSM 18658.</title>
        <authorList>
            <consortium name="US DOE Joint Genome Institute (JGI-PGF)"/>
            <person name="Lucas S."/>
            <person name="Copeland A."/>
            <person name="Lapidus A."/>
            <person name="Glavina del Rio T."/>
            <person name="Dalin E."/>
            <person name="Tice H."/>
            <person name="Bruce D."/>
            <person name="Goodwin L."/>
            <person name="Pitluck S."/>
            <person name="Peters L."/>
            <person name="Ovchinnikova G."/>
            <person name="Chertkov O."/>
            <person name="Kyrpides N."/>
            <person name="Mavromatis K."/>
            <person name="Ivanova N."/>
            <person name="Brettin T."/>
            <person name="Detter J.C."/>
            <person name="Han C."/>
            <person name="Larimer F."/>
            <person name="Land M."/>
            <person name="Hauser L."/>
            <person name="Markowitz V."/>
            <person name="Cheng J.-F."/>
            <person name="Hugenholtz P."/>
            <person name="Woyke T."/>
            <person name="Wu D."/>
            <person name="Tindall B."/>
            <person name="Pomrenke H."/>
            <person name="Brambilla E."/>
            <person name="Klenk H.-P."/>
            <person name="Eisen J.A."/>
        </authorList>
    </citation>
    <scope>NUCLEOTIDE SEQUENCE [LARGE SCALE GENOMIC DNA]</scope>
    <source>
        <strain evidence="5">ATCC BAA-1392 / DSM 18658 / VKM B-2454 / MOB10</strain>
    </source>
</reference>
<dbReference type="SUPFAM" id="SSF51004">
    <property type="entry name" value="C-terminal (heme d1) domain of cytochrome cd1-nitrite reductase"/>
    <property type="match status" value="1"/>
</dbReference>
<comment type="similarity">
    <text evidence="1">Belongs to the cycloisomerase 2 family.</text>
</comment>
<keyword evidence="2" id="KW-0119">Carbohydrate metabolism</keyword>
<evidence type="ECO:0000313" key="5">
    <source>
        <dbReference type="Proteomes" id="UP000010798"/>
    </source>
</evidence>
<dbReference type="AlphaFoldDB" id="L0DQC5"/>
<dbReference type="EMBL" id="CP003364">
    <property type="protein sequence ID" value="AGA31098.1"/>
    <property type="molecule type" value="Genomic_DNA"/>
</dbReference>
<proteinExistence type="inferred from homology"/>